<dbReference type="Gene3D" id="3.30.1340.30">
    <property type="match status" value="1"/>
</dbReference>
<evidence type="ECO:0000313" key="6">
    <source>
        <dbReference type="EMBL" id="GAA4073710.1"/>
    </source>
</evidence>
<feature type="region of interest" description="Disordered" evidence="3">
    <location>
        <begin position="215"/>
        <end position="265"/>
    </location>
</feature>
<dbReference type="Gene3D" id="3.10.580.10">
    <property type="entry name" value="CBS-domain"/>
    <property type="match status" value="1"/>
</dbReference>
<dbReference type="PANTHER" id="PTHR43080">
    <property type="entry name" value="CBS DOMAIN-CONTAINING PROTEIN CBSX3, MITOCHONDRIAL"/>
    <property type="match status" value="1"/>
</dbReference>
<sequence>MDGTAHIVSDVMTHTVAAVGRRATFKKIVQLMQDWKVSALPVLEGEGRVVGVVSEADLLPKEEFRDSDPDRYTQLRRLSDLAKAGAITAEELMTSPALTTRPDATLAQAARTMAHARVKRLPVVDELGMLEGIVSRADLLKVFLRGDDEIAEEVRCEVVTCLFPSPGSAIQVQVHDGAVKLTGRVRDTSLVPVAARLVRAVEGVVDVTFALEGHRDADSGGSSDMTGAGSSAPVQRFRRTDRSGCRTRSSDLCRQGSRPVTMGPVRAPLTAVWGRSALAHPDPASDDRHHEQFVVRSP</sequence>
<dbReference type="PROSITE" id="PS51371">
    <property type="entry name" value="CBS"/>
    <property type="match status" value="2"/>
</dbReference>
<keyword evidence="1 2" id="KW-0129">CBS domain</keyword>
<feature type="region of interest" description="Disordered" evidence="3">
    <location>
        <begin position="278"/>
        <end position="298"/>
    </location>
</feature>
<dbReference type="InterPro" id="IPR007055">
    <property type="entry name" value="BON_dom"/>
</dbReference>
<feature type="domain" description="BON" evidence="4">
    <location>
        <begin position="146"/>
        <end position="215"/>
    </location>
</feature>
<dbReference type="PROSITE" id="PS50914">
    <property type="entry name" value="BON"/>
    <property type="match status" value="1"/>
</dbReference>
<evidence type="ECO:0000313" key="7">
    <source>
        <dbReference type="Proteomes" id="UP001499984"/>
    </source>
</evidence>
<dbReference type="CDD" id="cd04586">
    <property type="entry name" value="CBS_pair_BON_assoc"/>
    <property type="match status" value="1"/>
</dbReference>
<keyword evidence="7" id="KW-1185">Reference proteome</keyword>
<feature type="domain" description="CBS" evidence="5">
    <location>
        <begin position="93"/>
        <end position="149"/>
    </location>
</feature>
<dbReference type="Pfam" id="PF00571">
    <property type="entry name" value="CBS"/>
    <property type="match status" value="2"/>
</dbReference>
<feature type="compositionally biased region" description="Basic and acidic residues" evidence="3">
    <location>
        <begin position="238"/>
        <end position="251"/>
    </location>
</feature>
<feature type="domain" description="CBS" evidence="5">
    <location>
        <begin position="12"/>
        <end position="69"/>
    </location>
</feature>
<dbReference type="SUPFAM" id="SSF54631">
    <property type="entry name" value="CBS-domain pair"/>
    <property type="match status" value="1"/>
</dbReference>
<dbReference type="SMART" id="SM00116">
    <property type="entry name" value="CBS"/>
    <property type="match status" value="2"/>
</dbReference>
<dbReference type="Pfam" id="PF04972">
    <property type="entry name" value="BON"/>
    <property type="match status" value="1"/>
</dbReference>
<dbReference type="EMBL" id="BAAAZY010000014">
    <property type="protein sequence ID" value="GAA4073710.1"/>
    <property type="molecule type" value="Genomic_DNA"/>
</dbReference>
<dbReference type="Proteomes" id="UP001499984">
    <property type="component" value="Unassembled WGS sequence"/>
</dbReference>
<reference evidence="7" key="1">
    <citation type="journal article" date="2019" name="Int. J. Syst. Evol. Microbiol.">
        <title>The Global Catalogue of Microorganisms (GCM) 10K type strain sequencing project: providing services to taxonomists for standard genome sequencing and annotation.</title>
        <authorList>
            <consortium name="The Broad Institute Genomics Platform"/>
            <consortium name="The Broad Institute Genome Sequencing Center for Infectious Disease"/>
            <person name="Wu L."/>
            <person name="Ma J."/>
        </authorList>
    </citation>
    <scope>NUCLEOTIDE SEQUENCE [LARGE SCALE GENOMIC DNA]</scope>
    <source>
        <strain evidence="7">JCM 16925</strain>
    </source>
</reference>
<dbReference type="InterPro" id="IPR051257">
    <property type="entry name" value="Diverse_CBS-Domain"/>
</dbReference>
<evidence type="ECO:0000256" key="3">
    <source>
        <dbReference type="SAM" id="MobiDB-lite"/>
    </source>
</evidence>
<dbReference type="PANTHER" id="PTHR43080:SF29">
    <property type="entry name" value="OS02G0818000 PROTEIN"/>
    <property type="match status" value="1"/>
</dbReference>
<evidence type="ECO:0000259" key="5">
    <source>
        <dbReference type="PROSITE" id="PS51371"/>
    </source>
</evidence>
<evidence type="ECO:0000259" key="4">
    <source>
        <dbReference type="PROSITE" id="PS50914"/>
    </source>
</evidence>
<proteinExistence type="predicted"/>
<dbReference type="InterPro" id="IPR046342">
    <property type="entry name" value="CBS_dom_sf"/>
</dbReference>
<gene>
    <name evidence="6" type="ORF">GCM10022233_59080</name>
</gene>
<organism evidence="6 7">
    <name type="scientific">Streptomyces shaanxiensis</name>
    <dbReference type="NCBI Taxonomy" id="653357"/>
    <lineage>
        <taxon>Bacteria</taxon>
        <taxon>Bacillati</taxon>
        <taxon>Actinomycetota</taxon>
        <taxon>Actinomycetes</taxon>
        <taxon>Kitasatosporales</taxon>
        <taxon>Streptomycetaceae</taxon>
        <taxon>Streptomyces</taxon>
    </lineage>
</organism>
<dbReference type="InterPro" id="IPR000644">
    <property type="entry name" value="CBS_dom"/>
</dbReference>
<name>A0ABP7VST9_9ACTN</name>
<comment type="caution">
    <text evidence="6">The sequence shown here is derived from an EMBL/GenBank/DDBJ whole genome shotgun (WGS) entry which is preliminary data.</text>
</comment>
<feature type="compositionally biased region" description="Polar residues" evidence="3">
    <location>
        <begin position="220"/>
        <end position="233"/>
    </location>
</feature>
<feature type="compositionally biased region" description="Basic and acidic residues" evidence="3">
    <location>
        <begin position="283"/>
        <end position="298"/>
    </location>
</feature>
<evidence type="ECO:0008006" key="8">
    <source>
        <dbReference type="Google" id="ProtNLM"/>
    </source>
</evidence>
<evidence type="ECO:0000256" key="1">
    <source>
        <dbReference type="ARBA" id="ARBA00023122"/>
    </source>
</evidence>
<accession>A0ABP7VST9</accession>
<evidence type="ECO:0000256" key="2">
    <source>
        <dbReference type="PROSITE-ProRule" id="PRU00703"/>
    </source>
</evidence>
<protein>
    <recommendedName>
        <fullName evidence="8">CBS domain-containing protein</fullName>
    </recommendedName>
</protein>